<dbReference type="Pfam" id="PF00437">
    <property type="entry name" value="T2SSE"/>
    <property type="match status" value="1"/>
</dbReference>
<proteinExistence type="inferred from homology"/>
<dbReference type="Gene3D" id="3.40.50.300">
    <property type="entry name" value="P-loop containing nucleotide triphosphate hydrolases"/>
    <property type="match status" value="1"/>
</dbReference>
<dbReference type="AlphaFoldDB" id="A0A6B2QT28"/>
<dbReference type="GO" id="GO:0016887">
    <property type="term" value="F:ATP hydrolysis activity"/>
    <property type="evidence" value="ECO:0007669"/>
    <property type="project" value="InterPro"/>
</dbReference>
<dbReference type="RefSeq" id="WP_163651144.1">
    <property type="nucleotide sequence ID" value="NZ_JAAGRN010000001.1"/>
</dbReference>
<evidence type="ECO:0000259" key="2">
    <source>
        <dbReference type="PROSITE" id="PS50006"/>
    </source>
</evidence>
<evidence type="ECO:0000313" key="3">
    <source>
        <dbReference type="EMBL" id="NDY81846.1"/>
    </source>
</evidence>
<dbReference type="SMART" id="SM00240">
    <property type="entry name" value="FHA"/>
    <property type="match status" value="1"/>
</dbReference>
<gene>
    <name evidence="3" type="primary">cpaF</name>
    <name evidence="3" type="ORF">G3I67_01245</name>
</gene>
<dbReference type="InterPro" id="IPR027417">
    <property type="entry name" value="P-loop_NTPase"/>
</dbReference>
<sequence>MNLIKLSLKYEDGRHENFEHHAPILIGRNDDCVLKVPHWRVARRHAQLIQAVDGIYLEDLGSLSGTRVNGRRISRHGPIKQSDEVLIGPCLIQVRLPGVTSLKCAETSITSHQTIDLLQTAEMAEKPIVSDSMGLSRKYAHVWQDIRLSLIKAFDLRRCDVSSLSDHALRVEAESCVSALLNNYPGIEPEDEKNRLLQLIVDEAIGLGVLEILLKDSSISEIMVNRFDEIFIESKGKLSLYPIGFSCEEALRSVIDRIVFGMGRRIDEASPMVDARLKDGSRVNAVISPISRTGPFLTIRKFPLHRLTIDQLISNQSLDKKSADLLGLCVQSRLNMLVAGGTGSGKTTLLNILGGLIPEGQRIITIEDSAELQINHQHVLSLEARPENIEGQGRVSIRDLVKNALRMRPDRIVVGECRGAEALDMLIAMNTGHEGSMTTLHANTPRDAIARLETMVLMANLGLPLAAIREQIASAVQIVIQQTRLSCGRRLVSEIVELTGIDTGVIQMHSLMKYDRVLNEFKFSGITPSFIDAEQPFALKANHNEWMVQR</sequence>
<comment type="caution">
    <text evidence="3">The sequence shown here is derived from an EMBL/GenBank/DDBJ whole genome shotgun (WGS) entry which is preliminary data.</text>
</comment>
<dbReference type="InterPro" id="IPR000253">
    <property type="entry name" value="FHA_dom"/>
</dbReference>
<dbReference type="PANTHER" id="PTHR30486">
    <property type="entry name" value="TWITCHING MOTILITY PROTEIN PILT"/>
    <property type="match status" value="1"/>
</dbReference>
<feature type="domain" description="FHA" evidence="2">
    <location>
        <begin position="24"/>
        <end position="73"/>
    </location>
</feature>
<evidence type="ECO:0000256" key="1">
    <source>
        <dbReference type="ARBA" id="ARBA00006611"/>
    </source>
</evidence>
<accession>A0A6B2QT28</accession>
<dbReference type="Gene3D" id="2.60.200.20">
    <property type="match status" value="1"/>
</dbReference>
<dbReference type="InterPro" id="IPR008984">
    <property type="entry name" value="SMAD_FHA_dom_sf"/>
</dbReference>
<dbReference type="CDD" id="cd01130">
    <property type="entry name" value="VirB11-like_ATPase"/>
    <property type="match status" value="1"/>
</dbReference>
<organism evidence="3">
    <name type="scientific">Sheuella amnicola</name>
    <dbReference type="NCBI Taxonomy" id="2707330"/>
    <lineage>
        <taxon>Bacteria</taxon>
        <taxon>Pseudomonadati</taxon>
        <taxon>Pseudomonadota</taxon>
        <taxon>Betaproteobacteria</taxon>
        <taxon>Burkholderiales</taxon>
        <taxon>Alcaligenaceae</taxon>
        <taxon>Sheuella</taxon>
    </lineage>
</organism>
<dbReference type="Gene3D" id="3.30.450.380">
    <property type="match status" value="1"/>
</dbReference>
<dbReference type="PANTHER" id="PTHR30486:SF15">
    <property type="entry name" value="TYPE II_IV SECRETION SYSTEM ATPASE"/>
    <property type="match status" value="1"/>
</dbReference>
<comment type="similarity">
    <text evidence="1">Belongs to the GSP E family.</text>
</comment>
<dbReference type="CDD" id="cd00060">
    <property type="entry name" value="FHA"/>
    <property type="match status" value="1"/>
</dbReference>
<protein>
    <submittedName>
        <fullName evidence="3">Flp pilus assembly complex ATPase component</fullName>
    </submittedName>
</protein>
<dbReference type="EMBL" id="JAAGRN010000001">
    <property type="protein sequence ID" value="NDY81846.1"/>
    <property type="molecule type" value="Genomic_DNA"/>
</dbReference>
<dbReference type="PROSITE" id="PS50006">
    <property type="entry name" value="FHA_DOMAIN"/>
    <property type="match status" value="1"/>
</dbReference>
<dbReference type="SUPFAM" id="SSF49879">
    <property type="entry name" value="SMAD/FHA domain"/>
    <property type="match status" value="1"/>
</dbReference>
<dbReference type="Pfam" id="PF00498">
    <property type="entry name" value="FHA"/>
    <property type="match status" value="1"/>
</dbReference>
<dbReference type="InterPro" id="IPR050921">
    <property type="entry name" value="T4SS_GSP_E_ATPase"/>
</dbReference>
<dbReference type="SUPFAM" id="SSF52540">
    <property type="entry name" value="P-loop containing nucleoside triphosphate hydrolases"/>
    <property type="match status" value="1"/>
</dbReference>
<name>A0A6B2QT28_9BURK</name>
<dbReference type="InterPro" id="IPR001482">
    <property type="entry name" value="T2SS/T4SS_dom"/>
</dbReference>
<reference evidence="3" key="1">
    <citation type="submission" date="2020-02" db="EMBL/GenBank/DDBJ databases">
        <authorList>
            <person name="Chen W.-M."/>
        </authorList>
    </citation>
    <scope>NUCLEOTIDE SEQUENCE</scope>
    <source>
        <strain evidence="3">NBD-18</strain>
    </source>
</reference>